<dbReference type="InParanoid" id="A0A218Z3H1"/>
<name>A0A218Z3H1_9HELO</name>
<dbReference type="Proteomes" id="UP000242519">
    <property type="component" value="Unassembled WGS sequence"/>
</dbReference>
<comment type="caution">
    <text evidence="1">The sequence shown here is derived from an EMBL/GenBank/DDBJ whole genome shotgun (WGS) entry which is preliminary data.</text>
</comment>
<dbReference type="AlphaFoldDB" id="A0A218Z3H1"/>
<evidence type="ECO:0000313" key="2">
    <source>
        <dbReference type="Proteomes" id="UP000242519"/>
    </source>
</evidence>
<gene>
    <name evidence="1" type="ORF">B2J93_4371</name>
</gene>
<accession>A0A218Z3H1</accession>
<evidence type="ECO:0000313" key="1">
    <source>
        <dbReference type="EMBL" id="OWP02528.1"/>
    </source>
</evidence>
<keyword evidence="2" id="KW-1185">Reference proteome</keyword>
<dbReference type="EMBL" id="MZNU01000226">
    <property type="protein sequence ID" value="OWP02528.1"/>
    <property type="molecule type" value="Genomic_DNA"/>
</dbReference>
<proteinExistence type="predicted"/>
<dbReference type="Gene3D" id="2.70.50.70">
    <property type="match status" value="1"/>
</dbReference>
<organism evidence="1 2">
    <name type="scientific">Diplocarpon coronariae</name>
    <dbReference type="NCBI Taxonomy" id="2795749"/>
    <lineage>
        <taxon>Eukaryota</taxon>
        <taxon>Fungi</taxon>
        <taxon>Dikarya</taxon>
        <taxon>Ascomycota</taxon>
        <taxon>Pezizomycotina</taxon>
        <taxon>Leotiomycetes</taxon>
        <taxon>Helotiales</taxon>
        <taxon>Drepanopezizaceae</taxon>
        <taxon>Diplocarpon</taxon>
    </lineage>
</organism>
<reference evidence="1 2" key="1">
    <citation type="submission" date="2017-04" db="EMBL/GenBank/DDBJ databases">
        <title>Draft genome sequence of Marssonina coronaria NL1: causal agent of apple blotch.</title>
        <authorList>
            <person name="Cheng Q."/>
        </authorList>
    </citation>
    <scope>NUCLEOTIDE SEQUENCE [LARGE SCALE GENOMIC DNA]</scope>
    <source>
        <strain evidence="1 2">NL1</strain>
    </source>
</reference>
<protein>
    <submittedName>
        <fullName evidence="1">Uncharacterized protein</fullName>
    </submittedName>
</protein>
<sequence length="141" mass="15087">MKLSTAIVALIAPSLSQILKNSSYTNSPVTSVISPASRNLKFNADDAMKLAEKMAVTAESAIGLALKSKVARSEVMQFYIVKVQAGQQAALNTSRIVSFKVYNDGQNSGFFVVRAKLGWVALCQHGIFLGLTSSGQTQLKC</sequence>